<name>A0A8B8HTC7_VANTA</name>
<comment type="catalytic activity">
    <reaction evidence="9">
        <text>L-seryl-[EGF-like domain protein] + UDP-alpha-D-xylose = 3-O-(beta-D-xylosyl)-L-seryl-[EGF-like domain protein] + UDP + H(+)</text>
        <dbReference type="Rhea" id="RHEA:62016"/>
        <dbReference type="Rhea" id="RHEA-COMP:16010"/>
        <dbReference type="Rhea" id="RHEA-COMP:16011"/>
        <dbReference type="ChEBI" id="CHEBI:15378"/>
        <dbReference type="ChEBI" id="CHEBI:29999"/>
        <dbReference type="ChEBI" id="CHEBI:57632"/>
        <dbReference type="ChEBI" id="CHEBI:58223"/>
        <dbReference type="ChEBI" id="CHEBI:132085"/>
    </reaction>
</comment>
<feature type="signal peptide" evidence="12">
    <location>
        <begin position="1"/>
        <end position="22"/>
    </location>
</feature>
<evidence type="ECO:0000256" key="2">
    <source>
        <dbReference type="ARBA" id="ARBA00006063"/>
    </source>
</evidence>
<dbReference type="Proteomes" id="UP001652626">
    <property type="component" value="Chromosome 4"/>
</dbReference>
<dbReference type="InterPro" id="IPR051091">
    <property type="entry name" value="O-Glucosyltr/Glycosyltrsf_90"/>
</dbReference>
<evidence type="ECO:0000256" key="7">
    <source>
        <dbReference type="ARBA" id="ARBA00043952"/>
    </source>
</evidence>
<proteinExistence type="inferred from homology"/>
<keyword evidence="6" id="KW-0325">Glycoprotein</keyword>
<keyword evidence="5" id="KW-0256">Endoplasmic reticulum</keyword>
<dbReference type="SUPFAM" id="SSF81296">
    <property type="entry name" value="E set domains"/>
    <property type="match status" value="1"/>
</dbReference>
<evidence type="ECO:0000256" key="10">
    <source>
        <dbReference type="ARBA" id="ARBA00049246"/>
    </source>
</evidence>
<dbReference type="PANTHER" id="PTHR12203:SF122">
    <property type="entry name" value="GLYCOSYL TRANSFERASE CAP10 DOMAIN-CONTAINING PROTEIN"/>
    <property type="match status" value="1"/>
</dbReference>
<dbReference type="AlphaFoldDB" id="A0A8B8HTC7"/>
<evidence type="ECO:0000256" key="12">
    <source>
        <dbReference type="SAM" id="SignalP"/>
    </source>
</evidence>
<reference evidence="15" key="1">
    <citation type="submission" date="2025-08" db="UniProtKB">
        <authorList>
            <consortium name="RefSeq"/>
        </authorList>
    </citation>
    <scope>IDENTIFICATION</scope>
    <source>
        <tissue evidence="15">Whole body</tissue>
    </source>
</reference>
<evidence type="ECO:0000256" key="5">
    <source>
        <dbReference type="ARBA" id="ARBA00022824"/>
    </source>
</evidence>
<evidence type="ECO:0000256" key="11">
    <source>
        <dbReference type="PROSITE-ProRule" id="PRU00087"/>
    </source>
</evidence>
<evidence type="ECO:0000256" key="4">
    <source>
        <dbReference type="ARBA" id="ARBA00022729"/>
    </source>
</evidence>
<sequence>MLAKYKNIIVLILLNYLTSNLGHKIQIYGPGLQPKNIVMPARYFVVNFTSIEENSYSRDLISNFAVEISGKSLKNKHCRVWANNLDRKDGTFIVRYKVYETCIELSISIYYKNKHIHDSPFKFEGPIQPDQCVCPEEDVNQWLKQYQCPSSYDQIEMDLKPFQQLLMKNQVQKIIKNYHKPESTSFCHYVIKNNEIYRDCYGKHVGFNMFADNILLSLTRKVVLPDMELVINLGDWPLVHKDTEPLPIFSWCGSNETLDIVMPTYDITESALENMGRVTLDTLSVQGNVEHKWEDRENRAFWRGRDSRAERLKLIDIARAHPDLLNASLTNFFFFREKEAEYGPKLPHVSFFKFFDYKYQINVDGTVAAYRLPYLLSGGALVLKQDSPYYEHFYGKLKPFEHFVPIRRDLSDLPDKINWARENDDKAHQIAQNAQIFANYHLLPQHIICYHAVLFLEWSKRIKGEVKVGKDMTHVPQTKFECQCDASVKVKHEEL</sequence>
<feature type="repeat" description="Filamin" evidence="11">
    <location>
        <begin position="24"/>
        <end position="125"/>
    </location>
</feature>
<evidence type="ECO:0000256" key="1">
    <source>
        <dbReference type="ARBA" id="ARBA00004319"/>
    </source>
</evidence>
<evidence type="ECO:0000256" key="6">
    <source>
        <dbReference type="ARBA" id="ARBA00023180"/>
    </source>
</evidence>
<dbReference type="InterPro" id="IPR017868">
    <property type="entry name" value="Filamin/ABP280_repeat-like"/>
</dbReference>
<dbReference type="GO" id="GO:0046527">
    <property type="term" value="F:glucosyltransferase activity"/>
    <property type="evidence" value="ECO:0007669"/>
    <property type="project" value="TreeGrafter"/>
</dbReference>
<evidence type="ECO:0000313" key="14">
    <source>
        <dbReference type="Proteomes" id="UP001652626"/>
    </source>
</evidence>
<dbReference type="PANTHER" id="PTHR12203">
    <property type="entry name" value="KDEL LYS-ASP-GLU-LEU CONTAINING - RELATED"/>
    <property type="match status" value="1"/>
</dbReference>
<dbReference type="InterPro" id="IPR014756">
    <property type="entry name" value="Ig_E-set"/>
</dbReference>
<comment type="subcellular location">
    <subcellularLocation>
        <location evidence="1">Endoplasmic reticulum lumen</location>
    </subcellularLocation>
</comment>
<gene>
    <name evidence="15" type="primary">LOC113394866</name>
</gene>
<dbReference type="OMA" id="MFMDATL"/>
<keyword evidence="3" id="KW-0328">Glycosyltransferase</keyword>
<feature type="chain" id="PRO_5046097217" evidence="12">
    <location>
        <begin position="23"/>
        <end position="495"/>
    </location>
</feature>
<dbReference type="GeneID" id="113394866"/>
<dbReference type="SMART" id="SM00672">
    <property type="entry name" value="CAP10"/>
    <property type="match status" value="1"/>
</dbReference>
<comment type="similarity">
    <text evidence="2">Belongs to the KDELC family.</text>
</comment>
<dbReference type="GO" id="GO:0005788">
    <property type="term" value="C:endoplasmic reticulum lumen"/>
    <property type="evidence" value="ECO:0007669"/>
    <property type="project" value="UniProtKB-SubCell"/>
</dbReference>
<keyword evidence="3" id="KW-0808">Transferase</keyword>
<evidence type="ECO:0000256" key="8">
    <source>
        <dbReference type="ARBA" id="ARBA00045690"/>
    </source>
</evidence>
<evidence type="ECO:0000256" key="9">
    <source>
        <dbReference type="ARBA" id="ARBA00047553"/>
    </source>
</evidence>
<dbReference type="InterPro" id="IPR013783">
    <property type="entry name" value="Ig-like_fold"/>
</dbReference>
<organism evidence="14 15">
    <name type="scientific">Vanessa tameamea</name>
    <name type="common">Kamehameha butterfly</name>
    <dbReference type="NCBI Taxonomy" id="334116"/>
    <lineage>
        <taxon>Eukaryota</taxon>
        <taxon>Metazoa</taxon>
        <taxon>Ecdysozoa</taxon>
        <taxon>Arthropoda</taxon>
        <taxon>Hexapoda</taxon>
        <taxon>Insecta</taxon>
        <taxon>Pterygota</taxon>
        <taxon>Neoptera</taxon>
        <taxon>Endopterygota</taxon>
        <taxon>Lepidoptera</taxon>
        <taxon>Glossata</taxon>
        <taxon>Ditrysia</taxon>
        <taxon>Papilionoidea</taxon>
        <taxon>Nymphalidae</taxon>
        <taxon>Nymphalinae</taxon>
        <taxon>Vanessa</taxon>
    </lineage>
</organism>
<feature type="domain" description="Glycosyl transferase CAP10" evidence="13">
    <location>
        <begin position="223"/>
        <end position="465"/>
    </location>
</feature>
<dbReference type="InterPro" id="IPR001298">
    <property type="entry name" value="Filamin/ABP280_rpt"/>
</dbReference>
<evidence type="ECO:0000259" key="13">
    <source>
        <dbReference type="SMART" id="SM00672"/>
    </source>
</evidence>
<accession>A0A8B8HTC7</accession>
<dbReference type="Pfam" id="PF05686">
    <property type="entry name" value="Glyco_transf_90"/>
    <property type="match status" value="1"/>
</dbReference>
<comment type="catalytic activity">
    <reaction evidence="10">
        <text>L-seryl-[EGF-like domain protein] + UDP-alpha-D-glucose = 3-O-(beta-D-glucosyl)-L-seryl-[EGF-like domain protein] + UDP + H(+)</text>
        <dbReference type="Rhea" id="RHEA:58116"/>
        <dbReference type="Rhea" id="RHEA-COMP:14610"/>
        <dbReference type="Rhea" id="RHEA-COMP:16010"/>
        <dbReference type="ChEBI" id="CHEBI:15378"/>
        <dbReference type="ChEBI" id="CHEBI:29999"/>
        <dbReference type="ChEBI" id="CHEBI:58223"/>
        <dbReference type="ChEBI" id="CHEBI:58885"/>
        <dbReference type="ChEBI" id="CHEBI:140576"/>
    </reaction>
</comment>
<dbReference type="Gene3D" id="2.60.40.10">
    <property type="entry name" value="Immunoglobulins"/>
    <property type="match status" value="1"/>
</dbReference>
<keyword evidence="14" id="KW-1185">Reference proteome</keyword>
<comment type="pathway">
    <text evidence="7">Protein modification.</text>
</comment>
<protein>
    <submittedName>
        <fullName evidence="15">Protein O-glucosyltransferase 2-like</fullName>
    </submittedName>
</protein>
<dbReference type="PROSITE" id="PS50194">
    <property type="entry name" value="FILAMIN_REPEAT"/>
    <property type="match status" value="1"/>
</dbReference>
<comment type="function">
    <text evidence="8">Protein O-glucosyltransferase. Catalyzes the reaction that attaches glucose through an O-glycosidic linkage to a conserved serine residue found in the consensus sequence C-X-S-X-[PA]-C in epidermal growth factor-like repeats. Regulates Notch signaling by glucosylating Notch in the ER, glucosylation is required for the correct folding and cleavage of Notch.</text>
</comment>
<evidence type="ECO:0000313" key="15">
    <source>
        <dbReference type="RefSeq" id="XP_026488099.2"/>
    </source>
</evidence>
<keyword evidence="4 12" id="KW-0732">Signal</keyword>
<dbReference type="SMART" id="SM00557">
    <property type="entry name" value="IG_FLMN"/>
    <property type="match status" value="1"/>
</dbReference>
<evidence type="ECO:0000256" key="3">
    <source>
        <dbReference type="ARBA" id="ARBA00022676"/>
    </source>
</evidence>
<dbReference type="InterPro" id="IPR006598">
    <property type="entry name" value="CAP10"/>
</dbReference>
<dbReference type="RefSeq" id="XP_026488099.2">
    <property type="nucleotide sequence ID" value="XM_026632314.2"/>
</dbReference>
<dbReference type="OrthoDB" id="541052at2759"/>
<dbReference type="Pfam" id="PF00630">
    <property type="entry name" value="Filamin"/>
    <property type="match status" value="1"/>
</dbReference>